<evidence type="ECO:0000256" key="11">
    <source>
        <dbReference type="ARBA" id="ARBA00023180"/>
    </source>
</evidence>
<keyword evidence="4" id="KW-0732">Signal</keyword>
<feature type="transmembrane region" description="Helical" evidence="14">
    <location>
        <begin position="350"/>
        <end position="373"/>
    </location>
</feature>
<dbReference type="Gene3D" id="3.30.200.20">
    <property type="entry name" value="Phosphorylase Kinase, domain 1"/>
    <property type="match status" value="1"/>
</dbReference>
<protein>
    <submittedName>
        <fullName evidence="17">Discoidin domain-containing receptor 2</fullName>
    </submittedName>
</protein>
<evidence type="ECO:0000256" key="10">
    <source>
        <dbReference type="ARBA" id="ARBA00023170"/>
    </source>
</evidence>
<dbReference type="PROSITE" id="PS50011">
    <property type="entry name" value="PROTEIN_KINASE_DOM"/>
    <property type="match status" value="1"/>
</dbReference>
<evidence type="ECO:0000256" key="8">
    <source>
        <dbReference type="ARBA" id="ARBA00023136"/>
    </source>
</evidence>
<evidence type="ECO:0000256" key="12">
    <source>
        <dbReference type="ARBA" id="ARBA00051243"/>
    </source>
</evidence>
<dbReference type="InterPro" id="IPR000719">
    <property type="entry name" value="Prot_kinase_dom"/>
</dbReference>
<evidence type="ECO:0000256" key="3">
    <source>
        <dbReference type="ARBA" id="ARBA00022692"/>
    </source>
</evidence>
<dbReference type="InterPro" id="IPR000421">
    <property type="entry name" value="FA58C"/>
</dbReference>
<organism evidence="17 18">
    <name type="scientific">Caerostris darwini</name>
    <dbReference type="NCBI Taxonomy" id="1538125"/>
    <lineage>
        <taxon>Eukaryota</taxon>
        <taxon>Metazoa</taxon>
        <taxon>Ecdysozoa</taxon>
        <taxon>Arthropoda</taxon>
        <taxon>Chelicerata</taxon>
        <taxon>Arachnida</taxon>
        <taxon>Araneae</taxon>
        <taxon>Araneomorphae</taxon>
        <taxon>Entelegynae</taxon>
        <taxon>Araneoidea</taxon>
        <taxon>Araneidae</taxon>
        <taxon>Caerostris</taxon>
    </lineage>
</organism>
<dbReference type="GO" id="GO:0051897">
    <property type="term" value="P:positive regulation of phosphatidylinositol 3-kinase/protein kinase B signal transduction"/>
    <property type="evidence" value="ECO:0007669"/>
    <property type="project" value="TreeGrafter"/>
</dbReference>
<comment type="subcellular location">
    <subcellularLocation>
        <location evidence="1">Cell membrane</location>
        <topology evidence="1">Single-pass type I membrane protein</topology>
    </subcellularLocation>
</comment>
<dbReference type="InterPro" id="IPR020635">
    <property type="entry name" value="Tyr_kinase_cat_dom"/>
</dbReference>
<dbReference type="AlphaFoldDB" id="A0AAV4PGP2"/>
<keyword evidence="6 13" id="KW-0067">ATP-binding</keyword>
<evidence type="ECO:0000256" key="14">
    <source>
        <dbReference type="SAM" id="Phobius"/>
    </source>
</evidence>
<evidence type="ECO:0000313" key="17">
    <source>
        <dbReference type="EMBL" id="GIX96241.1"/>
    </source>
</evidence>
<dbReference type="InterPro" id="IPR011009">
    <property type="entry name" value="Kinase-like_dom_sf"/>
</dbReference>
<dbReference type="PROSITE" id="PS00107">
    <property type="entry name" value="PROTEIN_KINASE_ATP"/>
    <property type="match status" value="1"/>
</dbReference>
<dbReference type="GO" id="GO:0005524">
    <property type="term" value="F:ATP binding"/>
    <property type="evidence" value="ECO:0007669"/>
    <property type="project" value="UniProtKB-UniRule"/>
</dbReference>
<dbReference type="PANTHER" id="PTHR24416">
    <property type="entry name" value="TYROSINE-PROTEIN KINASE RECEPTOR"/>
    <property type="match status" value="1"/>
</dbReference>
<dbReference type="InterPro" id="IPR008266">
    <property type="entry name" value="Tyr_kinase_AS"/>
</dbReference>
<dbReference type="PROSITE" id="PS50022">
    <property type="entry name" value="FA58C_3"/>
    <property type="match status" value="1"/>
</dbReference>
<feature type="binding site" evidence="13">
    <location>
        <position position="534"/>
    </location>
    <ligand>
        <name>ATP</name>
        <dbReference type="ChEBI" id="CHEBI:30616"/>
    </ligand>
</feature>
<dbReference type="GO" id="GO:0005518">
    <property type="term" value="F:collagen binding"/>
    <property type="evidence" value="ECO:0007669"/>
    <property type="project" value="TreeGrafter"/>
</dbReference>
<dbReference type="Proteomes" id="UP001054837">
    <property type="component" value="Unassembled WGS sequence"/>
</dbReference>
<dbReference type="InterPro" id="IPR050122">
    <property type="entry name" value="RTK"/>
</dbReference>
<reference evidence="17 18" key="1">
    <citation type="submission" date="2021-06" db="EMBL/GenBank/DDBJ databases">
        <title>Caerostris darwini draft genome.</title>
        <authorList>
            <person name="Kono N."/>
            <person name="Arakawa K."/>
        </authorList>
    </citation>
    <scope>NUCLEOTIDE SEQUENCE [LARGE SCALE GENOMIC DNA]</scope>
</reference>
<keyword evidence="2" id="KW-1003">Cell membrane</keyword>
<dbReference type="PANTHER" id="PTHR24416:SF580">
    <property type="entry name" value="DISCOIDIN DOMAIN RECEPTOR, ISOFORM F"/>
    <property type="match status" value="1"/>
</dbReference>
<keyword evidence="18" id="KW-1185">Reference proteome</keyword>
<dbReference type="SUPFAM" id="SSF49785">
    <property type="entry name" value="Galactose-binding domain-like"/>
    <property type="match status" value="1"/>
</dbReference>
<dbReference type="Pfam" id="PF00754">
    <property type="entry name" value="F5_F8_type_C"/>
    <property type="match status" value="1"/>
</dbReference>
<keyword evidence="5 13" id="KW-0547">Nucleotide-binding</keyword>
<dbReference type="Gene3D" id="2.60.120.260">
    <property type="entry name" value="Galactose-binding domain-like"/>
    <property type="match status" value="1"/>
</dbReference>
<dbReference type="FunFam" id="1.10.510.10:FF:000053">
    <property type="entry name" value="Epithelial discoidin domain-containing receptor 1"/>
    <property type="match status" value="1"/>
</dbReference>
<dbReference type="Pfam" id="PF07714">
    <property type="entry name" value="PK_Tyr_Ser-Thr"/>
    <property type="match status" value="1"/>
</dbReference>
<evidence type="ECO:0000256" key="9">
    <source>
        <dbReference type="ARBA" id="ARBA00023157"/>
    </source>
</evidence>
<feature type="domain" description="F5/8 type C" evidence="16">
    <location>
        <begin position="1"/>
        <end position="133"/>
    </location>
</feature>
<evidence type="ECO:0000259" key="15">
    <source>
        <dbReference type="PROSITE" id="PS50011"/>
    </source>
</evidence>
<keyword evidence="11" id="KW-0325">Glycoprotein</keyword>
<keyword evidence="7 14" id="KW-1133">Transmembrane helix</keyword>
<dbReference type="GO" id="GO:0038062">
    <property type="term" value="F:protein tyrosine kinase collagen receptor activity"/>
    <property type="evidence" value="ECO:0007669"/>
    <property type="project" value="TreeGrafter"/>
</dbReference>
<evidence type="ECO:0000256" key="1">
    <source>
        <dbReference type="ARBA" id="ARBA00004251"/>
    </source>
</evidence>
<dbReference type="PRINTS" id="PR00109">
    <property type="entry name" value="TYRKINASE"/>
</dbReference>
<dbReference type="CDD" id="cd05051">
    <property type="entry name" value="PTKc_DDR"/>
    <property type="match status" value="1"/>
</dbReference>
<proteinExistence type="predicted"/>
<gene>
    <name evidence="17" type="primary">DDR2</name>
    <name evidence="17" type="ORF">CDAR_378241</name>
</gene>
<dbReference type="InterPro" id="IPR001245">
    <property type="entry name" value="Ser-Thr/Tyr_kinase_cat_dom"/>
</dbReference>
<evidence type="ECO:0000259" key="16">
    <source>
        <dbReference type="PROSITE" id="PS50022"/>
    </source>
</evidence>
<evidence type="ECO:0000256" key="2">
    <source>
        <dbReference type="ARBA" id="ARBA00022475"/>
    </source>
</evidence>
<dbReference type="SUPFAM" id="SSF56112">
    <property type="entry name" value="Protein kinase-like (PK-like)"/>
    <property type="match status" value="1"/>
</dbReference>
<dbReference type="Gene3D" id="2.60.120.1190">
    <property type="match status" value="1"/>
</dbReference>
<feature type="domain" description="Protein kinase" evidence="15">
    <location>
        <begin position="501"/>
        <end position="776"/>
    </location>
</feature>
<dbReference type="PROSITE" id="PS00109">
    <property type="entry name" value="PROTEIN_KINASE_TYR"/>
    <property type="match status" value="1"/>
</dbReference>
<accession>A0AAV4PGP2</accession>
<comment type="caution">
    <text evidence="17">The sequence shown here is derived from an EMBL/GenBank/DDBJ whole genome shotgun (WGS) entry which is preliminary data.</text>
</comment>
<evidence type="ECO:0000256" key="4">
    <source>
        <dbReference type="ARBA" id="ARBA00022729"/>
    </source>
</evidence>
<comment type="catalytic activity">
    <reaction evidence="12">
        <text>L-tyrosyl-[protein] + ATP = O-phospho-L-tyrosyl-[protein] + ADP + H(+)</text>
        <dbReference type="Rhea" id="RHEA:10596"/>
        <dbReference type="Rhea" id="RHEA-COMP:10136"/>
        <dbReference type="Rhea" id="RHEA-COMP:20101"/>
        <dbReference type="ChEBI" id="CHEBI:15378"/>
        <dbReference type="ChEBI" id="CHEBI:30616"/>
        <dbReference type="ChEBI" id="CHEBI:46858"/>
        <dbReference type="ChEBI" id="CHEBI:61978"/>
        <dbReference type="ChEBI" id="CHEBI:456216"/>
        <dbReference type="EC" id="2.7.10.1"/>
    </reaction>
</comment>
<sequence length="787" mass="88497">MDAGLHIWNRLNRELNGGAWCPERQISKDVLEYLEVYLPTLHVISAVATQGRFGNGQGREYTEDYVLEYWRPGLSQWKRFSDRRGEQIFKANTNTYTSVKRTVDPPIIASKVRFVPYSLHLRTICMRVELYGCVWKDGLVSYAMPQGERLGVDVDLSDKTYDGIKDDSHLHGGLGQLTDGRRGGDHFADDDYGFGKGYEWVGWRNDSGALSGGIPTPTRPIEILFTFDVVRNFSALHLHCNNMHSRGVQVFSSARIWFSVGGRYFRGRPVHFSYMPDLFFERARNVTVFLHHGIGRALRAELHFAAPWMMLSEVAFDSVPAVGNFTEEEPPAAPPIVSTALNEDALGNQYVGLVIGVLAAVILLLVVVIFVIVARNKRRKSTSPRSVLRPGENRVTINMKDLGLTFSSCPGHLSNGSVYGPVAAEEPDKLLYQEPQEMKANYSGAYCNGSTISGEYAVPDVKKPPTSRGPEWHYAATAVTELPDIHPDEEPLPPEIPRSRLHPLEKLGEGQFGEVHLCRAEGVDGPAPALVAVKSVRPGGSAADFFREVRLLSRMRDPNIVRVLGVCTQGDGPLCVVVEYMENGDLHQHLQQHDPSDITLRSSAPQAEISYGCLIYMATQIASGMKYLESLNFVHRDLATRNCLVGRRHLVKISDLGTSRGLYCADYYRMQGRAALPVRWMAWESILLGKFTTKSDVWAFAVTMWEILTFARHQPHGELTDEQVIENIGLLYRGDKHHRPLPQPPNCPKEIYDLMRECWQRNEADRPNFREIHLFLQRKNLGYAPQL</sequence>
<evidence type="ECO:0000256" key="7">
    <source>
        <dbReference type="ARBA" id="ARBA00022989"/>
    </source>
</evidence>
<dbReference type="InterPro" id="IPR017441">
    <property type="entry name" value="Protein_kinase_ATP_BS"/>
</dbReference>
<evidence type="ECO:0000256" key="5">
    <source>
        <dbReference type="ARBA" id="ARBA00022741"/>
    </source>
</evidence>
<dbReference type="PROSITE" id="PS01286">
    <property type="entry name" value="FA58C_2"/>
    <property type="match status" value="1"/>
</dbReference>
<keyword evidence="8 14" id="KW-0472">Membrane</keyword>
<dbReference type="GO" id="GO:0043235">
    <property type="term" value="C:receptor complex"/>
    <property type="evidence" value="ECO:0007669"/>
    <property type="project" value="TreeGrafter"/>
</dbReference>
<dbReference type="GO" id="GO:0005886">
    <property type="term" value="C:plasma membrane"/>
    <property type="evidence" value="ECO:0007669"/>
    <property type="project" value="UniProtKB-SubCell"/>
</dbReference>
<name>A0AAV4PGP2_9ARAC</name>
<evidence type="ECO:0000313" key="18">
    <source>
        <dbReference type="Proteomes" id="UP001054837"/>
    </source>
</evidence>
<keyword evidence="9" id="KW-1015">Disulfide bond</keyword>
<dbReference type="InterPro" id="IPR008979">
    <property type="entry name" value="Galactose-bd-like_sf"/>
</dbReference>
<dbReference type="InterPro" id="IPR048525">
    <property type="entry name" value="DDR1-2_DS-like"/>
</dbReference>
<keyword evidence="3 14" id="KW-0812">Transmembrane</keyword>
<evidence type="ECO:0000256" key="13">
    <source>
        <dbReference type="PROSITE-ProRule" id="PRU10141"/>
    </source>
</evidence>
<evidence type="ECO:0000256" key="6">
    <source>
        <dbReference type="ARBA" id="ARBA00022840"/>
    </source>
</evidence>
<dbReference type="SMART" id="SM00219">
    <property type="entry name" value="TyrKc"/>
    <property type="match status" value="1"/>
</dbReference>
<keyword evidence="10 17" id="KW-0675">Receptor</keyword>
<dbReference type="EMBL" id="BPLQ01002882">
    <property type="protein sequence ID" value="GIX96241.1"/>
    <property type="molecule type" value="Genomic_DNA"/>
</dbReference>
<dbReference type="Pfam" id="PF21114">
    <property type="entry name" value="DDR1-2_DS-like"/>
    <property type="match status" value="1"/>
</dbReference>
<dbReference type="GO" id="GO:0010976">
    <property type="term" value="P:positive regulation of neuron projection development"/>
    <property type="evidence" value="ECO:0007669"/>
    <property type="project" value="TreeGrafter"/>
</dbReference>
<dbReference type="Gene3D" id="1.10.510.10">
    <property type="entry name" value="Transferase(Phosphotransferase) domain 1"/>
    <property type="match status" value="1"/>
</dbReference>